<protein>
    <recommendedName>
        <fullName evidence="10">Fluoride-specific ion channel FluC</fullName>
    </recommendedName>
</protein>
<feature type="binding site" evidence="10">
    <location>
        <position position="75"/>
    </location>
    <ligand>
        <name>Na(+)</name>
        <dbReference type="ChEBI" id="CHEBI:29101"/>
        <note>structural</note>
    </ligand>
</feature>
<keyword evidence="10" id="KW-0813">Transport</keyword>
<name>A0ABM9EKK0_9BACI</name>
<feature type="binding site" evidence="10">
    <location>
        <position position="72"/>
    </location>
    <ligand>
        <name>Na(+)</name>
        <dbReference type="ChEBI" id="CHEBI:29101"/>
        <note>structural</note>
    </ligand>
</feature>
<keyword evidence="10" id="KW-0479">Metal-binding</keyword>
<evidence type="ECO:0000256" key="9">
    <source>
        <dbReference type="ARBA" id="ARBA00049940"/>
    </source>
</evidence>
<dbReference type="Pfam" id="PF02537">
    <property type="entry name" value="CRCB"/>
    <property type="match status" value="1"/>
</dbReference>
<dbReference type="EMBL" id="CALBWS010000001">
    <property type="protein sequence ID" value="CAH2713103.1"/>
    <property type="molecule type" value="Genomic_DNA"/>
</dbReference>
<comment type="caution">
    <text evidence="11">The sequence shown here is derived from an EMBL/GenBank/DDBJ whole genome shotgun (WGS) entry which is preliminary data.</text>
</comment>
<keyword evidence="6 10" id="KW-0407">Ion channel</keyword>
<keyword evidence="12" id="KW-1185">Reference proteome</keyword>
<keyword evidence="10" id="KW-0406">Ion transport</keyword>
<comment type="catalytic activity">
    <reaction evidence="8">
        <text>fluoride(in) = fluoride(out)</text>
        <dbReference type="Rhea" id="RHEA:76159"/>
        <dbReference type="ChEBI" id="CHEBI:17051"/>
    </reaction>
    <physiologicalReaction direction="left-to-right" evidence="8">
        <dbReference type="Rhea" id="RHEA:76160"/>
    </physiologicalReaction>
</comment>
<accession>A0ABM9EKK0</accession>
<keyword evidence="4 10" id="KW-1133">Transmembrane helix</keyword>
<dbReference type="Proteomes" id="UP000838308">
    <property type="component" value="Unassembled WGS sequence"/>
</dbReference>
<comment type="similarity">
    <text evidence="7 10">Belongs to the fluoride channel Fluc/FEX (TC 1.A.43) family.</text>
</comment>
<comment type="function">
    <text evidence="9 10">Fluoride-specific ion channel. Important for reducing fluoride concentration in the cell, thus reducing its toxicity.</text>
</comment>
<evidence type="ECO:0000256" key="7">
    <source>
        <dbReference type="ARBA" id="ARBA00035120"/>
    </source>
</evidence>
<evidence type="ECO:0000256" key="4">
    <source>
        <dbReference type="ARBA" id="ARBA00022989"/>
    </source>
</evidence>
<dbReference type="NCBIfam" id="TIGR00494">
    <property type="entry name" value="crcB"/>
    <property type="match status" value="1"/>
</dbReference>
<feature type="transmembrane region" description="Helical" evidence="10">
    <location>
        <begin position="39"/>
        <end position="58"/>
    </location>
</feature>
<dbReference type="RefSeq" id="WP_248733453.1">
    <property type="nucleotide sequence ID" value="NZ_CALBWS010000001.1"/>
</dbReference>
<dbReference type="HAMAP" id="MF_00454">
    <property type="entry name" value="FluC"/>
    <property type="match status" value="1"/>
</dbReference>
<feature type="transmembrane region" description="Helical" evidence="10">
    <location>
        <begin position="64"/>
        <end position="84"/>
    </location>
</feature>
<organism evidence="11 12">
    <name type="scientific">Neobacillus rhizosphaerae</name>
    <dbReference type="NCBI Taxonomy" id="2880965"/>
    <lineage>
        <taxon>Bacteria</taxon>
        <taxon>Bacillati</taxon>
        <taxon>Bacillota</taxon>
        <taxon>Bacilli</taxon>
        <taxon>Bacillales</taxon>
        <taxon>Bacillaceae</taxon>
        <taxon>Neobacillus</taxon>
    </lineage>
</organism>
<comment type="subcellular location">
    <subcellularLocation>
        <location evidence="1 10">Cell membrane</location>
        <topology evidence="1 10">Multi-pass membrane protein</topology>
    </subcellularLocation>
</comment>
<feature type="transmembrane region" description="Helical" evidence="10">
    <location>
        <begin position="96"/>
        <end position="116"/>
    </location>
</feature>
<evidence type="ECO:0000256" key="6">
    <source>
        <dbReference type="ARBA" id="ARBA00023303"/>
    </source>
</evidence>
<gene>
    <name evidence="11" type="primary">crcB_1</name>
    <name evidence="10" type="synonym">crcB</name>
    <name evidence="10" type="synonym">fluC</name>
    <name evidence="11" type="ORF">BACCIP111895_00236</name>
</gene>
<keyword evidence="10" id="KW-0915">Sodium</keyword>
<keyword evidence="5 10" id="KW-0472">Membrane</keyword>
<sequence>MVKELLIIGAGGFIGAIFRYFLSTLFSKWTILSIPTGTYIINVLGSFAIGFIYGANFFSENQMIFITIGFLGAFTTFSTFNYELLQLKDENKAIQFWAYGTSMYASNIIVCFWGYWWGNN</sequence>
<dbReference type="PANTHER" id="PTHR28259:SF1">
    <property type="entry name" value="FLUORIDE EXPORT PROTEIN 1-RELATED"/>
    <property type="match status" value="1"/>
</dbReference>
<keyword evidence="3 10" id="KW-0812">Transmembrane</keyword>
<evidence type="ECO:0000256" key="8">
    <source>
        <dbReference type="ARBA" id="ARBA00035585"/>
    </source>
</evidence>
<dbReference type="InterPro" id="IPR003691">
    <property type="entry name" value="FluC"/>
</dbReference>
<evidence type="ECO:0000256" key="1">
    <source>
        <dbReference type="ARBA" id="ARBA00004651"/>
    </source>
</evidence>
<evidence type="ECO:0000256" key="10">
    <source>
        <dbReference type="HAMAP-Rule" id="MF_00454"/>
    </source>
</evidence>
<evidence type="ECO:0000256" key="3">
    <source>
        <dbReference type="ARBA" id="ARBA00022692"/>
    </source>
</evidence>
<evidence type="ECO:0000256" key="2">
    <source>
        <dbReference type="ARBA" id="ARBA00022475"/>
    </source>
</evidence>
<dbReference type="PANTHER" id="PTHR28259">
    <property type="entry name" value="FLUORIDE EXPORT PROTEIN 1-RELATED"/>
    <property type="match status" value="1"/>
</dbReference>
<evidence type="ECO:0000313" key="11">
    <source>
        <dbReference type="EMBL" id="CAH2713103.1"/>
    </source>
</evidence>
<evidence type="ECO:0000313" key="12">
    <source>
        <dbReference type="Proteomes" id="UP000838308"/>
    </source>
</evidence>
<feature type="transmembrane region" description="Helical" evidence="10">
    <location>
        <begin position="6"/>
        <end position="27"/>
    </location>
</feature>
<keyword evidence="2 10" id="KW-1003">Cell membrane</keyword>
<comment type="activity regulation">
    <text evidence="10">Na(+) is not transported, but it plays an essential structural role and its presence is essential for fluoride channel function.</text>
</comment>
<evidence type="ECO:0000256" key="5">
    <source>
        <dbReference type="ARBA" id="ARBA00023136"/>
    </source>
</evidence>
<proteinExistence type="inferred from homology"/>
<reference evidence="11" key="1">
    <citation type="submission" date="2022-04" db="EMBL/GenBank/DDBJ databases">
        <authorList>
            <person name="Criscuolo A."/>
        </authorList>
    </citation>
    <scope>NUCLEOTIDE SEQUENCE</scope>
    <source>
        <strain evidence="11">CIP111895</strain>
    </source>
</reference>